<reference evidence="2 3" key="1">
    <citation type="submission" date="2020-04" db="EMBL/GenBank/DDBJ databases">
        <authorList>
            <person name="Alioto T."/>
            <person name="Alioto T."/>
            <person name="Gomez Garrido J."/>
        </authorList>
    </citation>
    <scope>NUCLEOTIDE SEQUENCE [LARGE SCALE GENOMIC DNA]</scope>
</reference>
<gene>
    <name evidence="2" type="ORF">CLODIP_2_CD10028</name>
</gene>
<evidence type="ECO:0008006" key="4">
    <source>
        <dbReference type="Google" id="ProtNLM"/>
    </source>
</evidence>
<evidence type="ECO:0000256" key="1">
    <source>
        <dbReference type="SAM" id="SignalP"/>
    </source>
</evidence>
<comment type="caution">
    <text evidence="2">The sequence shown here is derived from an EMBL/GenBank/DDBJ whole genome shotgun (WGS) entry which is preliminary data.</text>
</comment>
<proteinExistence type="predicted"/>
<evidence type="ECO:0000313" key="3">
    <source>
        <dbReference type="Proteomes" id="UP000494165"/>
    </source>
</evidence>
<dbReference type="AlphaFoldDB" id="A0A8S1BYL3"/>
<protein>
    <recommendedName>
        <fullName evidence="4">PLAT domain-containing protein</fullName>
    </recommendedName>
</protein>
<keyword evidence="1" id="KW-0732">Signal</keyword>
<feature type="chain" id="PRO_5035909344" description="PLAT domain-containing protein" evidence="1">
    <location>
        <begin position="20"/>
        <end position="132"/>
    </location>
</feature>
<evidence type="ECO:0000313" key="2">
    <source>
        <dbReference type="EMBL" id="CAB3363708.1"/>
    </source>
</evidence>
<sequence length="132" mass="14697">MQASQVFILFGLLALLAMSDLKKRPFDLLKGYTTIECSSIDTDLEEDIVKFIQKIYGSSNDGDVRVSISCWTNDNDENAADFFSFQVKKSGKLEIAHLERISGAGKFKSFFTDHIEVVPTGNIRKTGPAPKE</sequence>
<accession>A0A8S1BYL3</accession>
<dbReference type="Proteomes" id="UP000494165">
    <property type="component" value="Unassembled WGS sequence"/>
</dbReference>
<feature type="signal peptide" evidence="1">
    <location>
        <begin position="1"/>
        <end position="19"/>
    </location>
</feature>
<name>A0A8S1BYL3_9INSE</name>
<dbReference type="EMBL" id="CADEPI010000013">
    <property type="protein sequence ID" value="CAB3363708.1"/>
    <property type="molecule type" value="Genomic_DNA"/>
</dbReference>
<organism evidence="2 3">
    <name type="scientific">Cloeon dipterum</name>
    <dbReference type="NCBI Taxonomy" id="197152"/>
    <lineage>
        <taxon>Eukaryota</taxon>
        <taxon>Metazoa</taxon>
        <taxon>Ecdysozoa</taxon>
        <taxon>Arthropoda</taxon>
        <taxon>Hexapoda</taxon>
        <taxon>Insecta</taxon>
        <taxon>Pterygota</taxon>
        <taxon>Palaeoptera</taxon>
        <taxon>Ephemeroptera</taxon>
        <taxon>Pisciforma</taxon>
        <taxon>Baetidae</taxon>
        <taxon>Cloeon</taxon>
    </lineage>
</organism>
<keyword evidence="3" id="KW-1185">Reference proteome</keyword>